<dbReference type="STRING" id="190192.MK1323"/>
<dbReference type="EMBL" id="AE009439">
    <property type="protein sequence ID" value="AAM02536.1"/>
    <property type="molecule type" value="Genomic_DNA"/>
</dbReference>
<dbReference type="EnsemblBacteria" id="AAM02536">
    <property type="protein sequence ID" value="AAM02536"/>
    <property type="gene ID" value="MK1323"/>
</dbReference>
<proteinExistence type="predicted"/>
<dbReference type="PANTHER" id="PTHR13754">
    <property type="entry name" value="METALLO-BETA-LACTAMASE SUPERFAMILY PROTEIN"/>
    <property type="match status" value="1"/>
</dbReference>
<dbReference type="KEGG" id="mka:MK1323"/>
<sequence length="216" mass="24280">MRVVLVYDDRRGRRGFRPSWGFSCLVELEGRRLLFDAGGRDRILLHNLQEAGVEPRDVELVIVSHDHDDHVGGLPGLLDGNPGITVFASPSSELDVRRVNRVRNREEVVSGVLAVERPNNVGLLLESEEVLLAAREPGELVELVRWVCERWEVETVIAGFCRYPGAARIRQVAEVLGELGVGRVVGCHYFRPSDARHFERWGIECERPGVGEELEL</sequence>
<accession>Q8TVR5</accession>
<dbReference type="InterPro" id="IPR001279">
    <property type="entry name" value="Metallo-B-lactamas"/>
</dbReference>
<keyword evidence="2" id="KW-0378">Hydrolase</keyword>
<name>Q8TVR5_METKA</name>
<dbReference type="PaxDb" id="190192-MK1323"/>
<dbReference type="SUPFAM" id="SSF56281">
    <property type="entry name" value="Metallo-hydrolase/oxidoreductase"/>
    <property type="match status" value="1"/>
</dbReference>
<dbReference type="InterPro" id="IPR036866">
    <property type="entry name" value="RibonucZ/Hydroxyglut_hydro"/>
</dbReference>
<dbReference type="RefSeq" id="WP_011019691.1">
    <property type="nucleotide sequence ID" value="NC_003551.1"/>
</dbReference>
<dbReference type="OrthoDB" id="7773at2157"/>
<dbReference type="Pfam" id="PF00753">
    <property type="entry name" value="Lactamase_B"/>
    <property type="match status" value="1"/>
</dbReference>
<dbReference type="PANTHER" id="PTHR13754:SF13">
    <property type="entry name" value="METALLO-BETA-LACTAMASE SUPERFAMILY PROTEIN (AFU_ORTHOLOGUE AFUA_3G07630)"/>
    <property type="match status" value="1"/>
</dbReference>
<protein>
    <submittedName>
        <fullName evidence="2">Metal-dependent hydrolase of the beta-lactamase superfamily</fullName>
    </submittedName>
</protein>
<evidence type="ECO:0000313" key="2">
    <source>
        <dbReference type="EMBL" id="AAM02536.1"/>
    </source>
</evidence>
<feature type="domain" description="Metallo-beta-lactamase" evidence="1">
    <location>
        <begin position="23"/>
        <end position="79"/>
    </location>
</feature>
<dbReference type="GO" id="GO:0016740">
    <property type="term" value="F:transferase activity"/>
    <property type="evidence" value="ECO:0007669"/>
    <property type="project" value="TreeGrafter"/>
</dbReference>
<evidence type="ECO:0000313" key="3">
    <source>
        <dbReference type="Proteomes" id="UP000001826"/>
    </source>
</evidence>
<dbReference type="HOGENOM" id="CLU_036012_1_0_2"/>
<evidence type="ECO:0000259" key="1">
    <source>
        <dbReference type="Pfam" id="PF00753"/>
    </source>
</evidence>
<dbReference type="Proteomes" id="UP000001826">
    <property type="component" value="Chromosome"/>
</dbReference>
<dbReference type="InParanoid" id="Q8TVR5"/>
<dbReference type="GeneID" id="1477918"/>
<reference evidence="2 3" key="1">
    <citation type="journal article" date="2002" name="Proc. Natl. Acad. Sci. U.S.A.">
        <title>The complete genome of hyperthermophile Methanopyrus kandleri AV19 and monophyly of archaeal methanogens.</title>
        <authorList>
            <person name="Slesarev A.I."/>
            <person name="Mezhevaya K.V."/>
            <person name="Makarova K.S."/>
            <person name="Polushin N.N."/>
            <person name="Shcherbinina O.V."/>
            <person name="Shakhova V.V."/>
            <person name="Belova G.I."/>
            <person name="Aravind L."/>
            <person name="Natale D.A."/>
            <person name="Rogozin I.B."/>
            <person name="Tatusov R.L."/>
            <person name="Wolf Y.I."/>
            <person name="Stetter K.O."/>
            <person name="Malykh A.G."/>
            <person name="Koonin E.V."/>
            <person name="Kozyavkin S.A."/>
        </authorList>
    </citation>
    <scope>NUCLEOTIDE SEQUENCE [LARGE SCALE GENOMIC DNA]</scope>
    <source>
        <strain evidence="3">AV19 / DSM 6324 / JCM 9639 / NBRC 100938</strain>
    </source>
</reference>
<organism evidence="2 3">
    <name type="scientific">Methanopyrus kandleri (strain AV19 / DSM 6324 / JCM 9639 / NBRC 100938)</name>
    <dbReference type="NCBI Taxonomy" id="190192"/>
    <lineage>
        <taxon>Archaea</taxon>
        <taxon>Methanobacteriati</taxon>
        <taxon>Methanobacteriota</taxon>
        <taxon>Methanomada group</taxon>
        <taxon>Methanopyri</taxon>
        <taxon>Methanopyrales</taxon>
        <taxon>Methanopyraceae</taxon>
        <taxon>Methanopyrus</taxon>
    </lineage>
</organism>
<dbReference type="InterPro" id="IPR052926">
    <property type="entry name" value="Metallo-beta-lactamase_dom"/>
</dbReference>
<gene>
    <name evidence="2" type="ordered locus">MK1323</name>
</gene>
<keyword evidence="3" id="KW-1185">Reference proteome</keyword>
<dbReference type="GO" id="GO:0016787">
    <property type="term" value="F:hydrolase activity"/>
    <property type="evidence" value="ECO:0007669"/>
    <property type="project" value="UniProtKB-KW"/>
</dbReference>
<dbReference type="Gene3D" id="3.60.15.10">
    <property type="entry name" value="Ribonuclease Z/Hydroxyacylglutathione hydrolase-like"/>
    <property type="match status" value="1"/>
</dbReference>
<dbReference type="AlphaFoldDB" id="Q8TVR5"/>